<evidence type="ECO:0000256" key="4">
    <source>
        <dbReference type="ARBA" id="ARBA00022475"/>
    </source>
</evidence>
<feature type="transmembrane region" description="Helical" evidence="8">
    <location>
        <begin position="216"/>
        <end position="241"/>
    </location>
</feature>
<evidence type="ECO:0000256" key="8">
    <source>
        <dbReference type="RuleBase" id="RU363032"/>
    </source>
</evidence>
<gene>
    <name evidence="10" type="ORF">CZ787_05005</name>
</gene>
<keyword evidence="3 8" id="KW-0813">Transport</keyword>
<evidence type="ECO:0000256" key="2">
    <source>
        <dbReference type="ARBA" id="ARBA00007069"/>
    </source>
</evidence>
<dbReference type="Pfam" id="PF00528">
    <property type="entry name" value="BPD_transp_1"/>
    <property type="match status" value="1"/>
</dbReference>
<evidence type="ECO:0000259" key="9">
    <source>
        <dbReference type="PROSITE" id="PS50928"/>
    </source>
</evidence>
<dbReference type="Proteomes" id="UP000196331">
    <property type="component" value="Unassembled WGS sequence"/>
</dbReference>
<keyword evidence="6 8" id="KW-1133">Transmembrane helix</keyword>
<keyword evidence="7 8" id="KW-0472">Membrane</keyword>
<dbReference type="GO" id="GO:0005886">
    <property type="term" value="C:plasma membrane"/>
    <property type="evidence" value="ECO:0007669"/>
    <property type="project" value="UniProtKB-SubCell"/>
</dbReference>
<feature type="domain" description="ABC transmembrane type-1" evidence="9">
    <location>
        <begin position="87"/>
        <end position="293"/>
    </location>
</feature>
<feature type="transmembrane region" description="Helical" evidence="8">
    <location>
        <begin position="93"/>
        <end position="113"/>
    </location>
</feature>
<name>A0A1R4HU75_9GAMM</name>
<keyword evidence="5 8" id="KW-0812">Transmembrane</keyword>
<evidence type="ECO:0000313" key="10">
    <source>
        <dbReference type="EMBL" id="SJN11036.1"/>
    </source>
</evidence>
<feature type="transmembrane region" description="Helical" evidence="8">
    <location>
        <begin position="174"/>
        <end position="195"/>
    </location>
</feature>
<accession>A0A1R4HU75</accession>
<sequence>MMPSQLTALFKRLQLGRRAVIALPLVWLLLFFLLPFALVLKISLSEGVVAIPPYGPLLEYTNQTLHIFLNVGNYLFLLSDSLYAAAYWGSVKTAFISTAACLLIGYPMAYAMARAPARWQLLLLLLVMLPSWTSFLIRVYAWMGILSNSGLINNLLIGLGLIDTPLRMMNTQLAVVIGIVYAYLPFMVLPLYAHLTRLDNSLLEAASDLGSRKLNTFIKVTLPLSMGGIIAGSMLVFIPAVGEFVIPELLGGPDTLMIGKVLWEEFFLNRDWPVASALAMVMLLLLLIPIVWFHRYQSRGLEE</sequence>
<evidence type="ECO:0000256" key="3">
    <source>
        <dbReference type="ARBA" id="ARBA00022448"/>
    </source>
</evidence>
<dbReference type="SUPFAM" id="SSF161098">
    <property type="entry name" value="MetI-like"/>
    <property type="match status" value="1"/>
</dbReference>
<evidence type="ECO:0000256" key="7">
    <source>
        <dbReference type="ARBA" id="ARBA00023136"/>
    </source>
</evidence>
<dbReference type="GO" id="GO:0055085">
    <property type="term" value="P:transmembrane transport"/>
    <property type="evidence" value="ECO:0007669"/>
    <property type="project" value="InterPro"/>
</dbReference>
<comment type="similarity">
    <text evidence="2">Belongs to the binding-protein-dependent transport system permease family. CysTW subfamily.</text>
</comment>
<evidence type="ECO:0000313" key="11">
    <source>
        <dbReference type="Proteomes" id="UP000196331"/>
    </source>
</evidence>
<dbReference type="CDD" id="cd06261">
    <property type="entry name" value="TM_PBP2"/>
    <property type="match status" value="1"/>
</dbReference>
<reference evidence="10 11" key="1">
    <citation type="submission" date="2017-02" db="EMBL/GenBank/DDBJ databases">
        <authorList>
            <person name="Dridi B."/>
        </authorList>
    </citation>
    <scope>NUCLEOTIDE SEQUENCE [LARGE SCALE GENOMIC DNA]</scope>
    <source>
        <strain evidence="10 11">JB380</strain>
    </source>
</reference>
<evidence type="ECO:0000256" key="5">
    <source>
        <dbReference type="ARBA" id="ARBA00022692"/>
    </source>
</evidence>
<dbReference type="AlphaFoldDB" id="A0A1R4HU75"/>
<dbReference type="InterPro" id="IPR000515">
    <property type="entry name" value="MetI-like"/>
</dbReference>
<dbReference type="PANTHER" id="PTHR42929:SF3">
    <property type="entry name" value="PUTRESCINE TRANSPORT SYSTEM PERMEASE PROTEIN POTH"/>
    <property type="match status" value="1"/>
</dbReference>
<dbReference type="InterPro" id="IPR035906">
    <property type="entry name" value="MetI-like_sf"/>
</dbReference>
<proteinExistence type="inferred from homology"/>
<evidence type="ECO:0000256" key="6">
    <source>
        <dbReference type="ARBA" id="ARBA00022989"/>
    </source>
</evidence>
<protein>
    <submittedName>
        <fullName evidence="10">Putrescine transport system permease protein PotH (TC 3.A.1.11.2)</fullName>
    </submittedName>
</protein>
<dbReference type="EMBL" id="FUKM01000017">
    <property type="protein sequence ID" value="SJN11036.1"/>
    <property type="molecule type" value="Genomic_DNA"/>
</dbReference>
<keyword evidence="4" id="KW-1003">Cell membrane</keyword>
<dbReference type="PANTHER" id="PTHR42929">
    <property type="entry name" value="INNER MEMBRANE ABC TRANSPORTER PERMEASE PROTEIN YDCU-RELATED-RELATED"/>
    <property type="match status" value="1"/>
</dbReference>
<feature type="transmembrane region" description="Helical" evidence="8">
    <location>
        <begin position="119"/>
        <end position="137"/>
    </location>
</feature>
<feature type="transmembrane region" description="Helical" evidence="8">
    <location>
        <begin position="21"/>
        <end position="44"/>
    </location>
</feature>
<dbReference type="OrthoDB" id="9807047at2"/>
<organism evidence="10 11">
    <name type="scientific">Halomonas citrativorans</name>
    <dbReference type="NCBI Taxonomy" id="2742612"/>
    <lineage>
        <taxon>Bacteria</taxon>
        <taxon>Pseudomonadati</taxon>
        <taxon>Pseudomonadota</taxon>
        <taxon>Gammaproteobacteria</taxon>
        <taxon>Oceanospirillales</taxon>
        <taxon>Halomonadaceae</taxon>
        <taxon>Halomonas</taxon>
    </lineage>
</organism>
<comment type="caution">
    <text evidence="10">The sequence shown here is derived from an EMBL/GenBank/DDBJ whole genome shotgun (WGS) entry which is preliminary data.</text>
</comment>
<dbReference type="RefSeq" id="WP_087106756.1">
    <property type="nucleotide sequence ID" value="NZ_FUKM01000017.1"/>
</dbReference>
<dbReference type="PROSITE" id="PS50928">
    <property type="entry name" value="ABC_TM1"/>
    <property type="match status" value="1"/>
</dbReference>
<feature type="transmembrane region" description="Helical" evidence="8">
    <location>
        <begin position="272"/>
        <end position="293"/>
    </location>
</feature>
<evidence type="ECO:0000256" key="1">
    <source>
        <dbReference type="ARBA" id="ARBA00004651"/>
    </source>
</evidence>
<dbReference type="Gene3D" id="1.10.3720.10">
    <property type="entry name" value="MetI-like"/>
    <property type="match status" value="1"/>
</dbReference>
<comment type="subcellular location">
    <subcellularLocation>
        <location evidence="1 8">Cell membrane</location>
        <topology evidence="1 8">Multi-pass membrane protein</topology>
    </subcellularLocation>
</comment>